<gene>
    <name evidence="5" type="ORF">M5X12_01585</name>
</gene>
<dbReference type="Pfam" id="PF00753">
    <property type="entry name" value="Lactamase_B"/>
    <property type="match status" value="1"/>
</dbReference>
<dbReference type="InterPro" id="IPR001279">
    <property type="entry name" value="Metallo-B-lactamas"/>
</dbReference>
<protein>
    <submittedName>
        <fullName evidence="5">MBL fold metallo-hydrolase</fullName>
    </submittedName>
</protein>
<comment type="function">
    <text evidence="2">Counteracts the endogenous Pycsar antiviral defense system. Phosphodiesterase that enables metal-dependent hydrolysis of host cyclic nucleotide Pycsar defense signals such as cCMP and cUMP.</text>
</comment>
<reference evidence="5 6" key="1">
    <citation type="submission" date="2022-05" db="EMBL/GenBank/DDBJ databases">
        <title>Genome Sequencing of Bee-Associated Microbes.</title>
        <authorList>
            <person name="Dunlap C."/>
        </authorList>
    </citation>
    <scope>NUCLEOTIDE SEQUENCE [LARGE SCALE GENOMIC DNA]</scope>
    <source>
        <strain evidence="5 6">NRRL B-04010</strain>
    </source>
</reference>
<dbReference type="GeneID" id="94488758"/>
<dbReference type="CDD" id="cd07721">
    <property type="entry name" value="yflN-like_MBL-fold"/>
    <property type="match status" value="1"/>
</dbReference>
<sequence>MKIVQISEHIWSLKMWVLIPFHVWVVVEKQGVTLVDAGMPTMANGIVKFIEQLQAGPLQQVVLTHGHPDHVGSLKHILRTNQIPIFAHRNEIPYIEGELPYRPGKKPVSTMEKGTMKMLPEDEHGQLQSIGSLTPYYTPGHSPGHVVYYHEQDQVLLAGDLFSSKNGKLRKPLFTPNMEEVLRSSSIVGRLRPARLEVCHGNSVFHAADQLEAYIAKESKSIARAKARL</sequence>
<name>A0ABT4GRG6_PAEAL</name>
<comment type="caution">
    <text evidence="5">The sequence shown here is derived from an EMBL/GenBank/DDBJ whole genome shotgun (WGS) entry which is preliminary data.</text>
</comment>
<comment type="catalytic activity">
    <reaction evidence="1">
        <text>3',5'-cyclic CMP + H2O = CMP + H(+)</text>
        <dbReference type="Rhea" id="RHEA:72675"/>
        <dbReference type="ChEBI" id="CHEBI:15377"/>
        <dbReference type="ChEBI" id="CHEBI:15378"/>
        <dbReference type="ChEBI" id="CHEBI:58003"/>
        <dbReference type="ChEBI" id="CHEBI:60377"/>
    </reaction>
    <physiologicalReaction direction="left-to-right" evidence="1">
        <dbReference type="Rhea" id="RHEA:72676"/>
    </physiologicalReaction>
</comment>
<evidence type="ECO:0000259" key="4">
    <source>
        <dbReference type="SMART" id="SM00849"/>
    </source>
</evidence>
<dbReference type="SMART" id="SM00849">
    <property type="entry name" value="Lactamase_B"/>
    <property type="match status" value="1"/>
</dbReference>
<evidence type="ECO:0000256" key="3">
    <source>
        <dbReference type="ARBA" id="ARBA00048505"/>
    </source>
</evidence>
<dbReference type="InterPro" id="IPR036866">
    <property type="entry name" value="RibonucZ/Hydroxyglut_hydro"/>
</dbReference>
<dbReference type="PANTHER" id="PTHR42951:SF17">
    <property type="entry name" value="METALLO-BETA-LACTAMASE DOMAIN-CONTAINING PROTEIN"/>
    <property type="match status" value="1"/>
</dbReference>
<dbReference type="RefSeq" id="WP_005545330.1">
    <property type="nucleotide sequence ID" value="NZ_JAMDLX010000015.1"/>
</dbReference>
<evidence type="ECO:0000256" key="1">
    <source>
        <dbReference type="ARBA" id="ARBA00034221"/>
    </source>
</evidence>
<dbReference type="InterPro" id="IPR050855">
    <property type="entry name" value="NDM-1-like"/>
</dbReference>
<dbReference type="Proteomes" id="UP001527181">
    <property type="component" value="Unassembled WGS sequence"/>
</dbReference>
<feature type="domain" description="Metallo-beta-lactamase" evidence="4">
    <location>
        <begin position="21"/>
        <end position="200"/>
    </location>
</feature>
<dbReference type="EMBL" id="JAMDNP010000003">
    <property type="protein sequence ID" value="MCY9759255.1"/>
    <property type="molecule type" value="Genomic_DNA"/>
</dbReference>
<dbReference type="SUPFAM" id="SSF56281">
    <property type="entry name" value="Metallo-hydrolase/oxidoreductase"/>
    <property type="match status" value="1"/>
</dbReference>
<keyword evidence="6" id="KW-1185">Reference proteome</keyword>
<dbReference type="Gene3D" id="3.60.15.10">
    <property type="entry name" value="Ribonuclease Z/Hydroxyacylglutathione hydrolase-like"/>
    <property type="match status" value="1"/>
</dbReference>
<dbReference type="PANTHER" id="PTHR42951">
    <property type="entry name" value="METALLO-BETA-LACTAMASE DOMAIN-CONTAINING"/>
    <property type="match status" value="1"/>
</dbReference>
<comment type="catalytic activity">
    <reaction evidence="3">
        <text>3',5'-cyclic UMP + H2O = UMP + H(+)</text>
        <dbReference type="Rhea" id="RHEA:70575"/>
        <dbReference type="ChEBI" id="CHEBI:15377"/>
        <dbReference type="ChEBI" id="CHEBI:15378"/>
        <dbReference type="ChEBI" id="CHEBI:57865"/>
        <dbReference type="ChEBI" id="CHEBI:184387"/>
    </reaction>
    <physiologicalReaction direction="left-to-right" evidence="3">
        <dbReference type="Rhea" id="RHEA:70576"/>
    </physiologicalReaction>
</comment>
<accession>A0ABT4GRG6</accession>
<proteinExistence type="predicted"/>
<evidence type="ECO:0000256" key="2">
    <source>
        <dbReference type="ARBA" id="ARBA00034301"/>
    </source>
</evidence>
<evidence type="ECO:0000313" key="6">
    <source>
        <dbReference type="Proteomes" id="UP001527181"/>
    </source>
</evidence>
<evidence type="ECO:0000313" key="5">
    <source>
        <dbReference type="EMBL" id="MCY9759255.1"/>
    </source>
</evidence>
<organism evidence="5 6">
    <name type="scientific">Paenibacillus alvei</name>
    <name type="common">Bacillus alvei</name>
    <dbReference type="NCBI Taxonomy" id="44250"/>
    <lineage>
        <taxon>Bacteria</taxon>
        <taxon>Bacillati</taxon>
        <taxon>Bacillota</taxon>
        <taxon>Bacilli</taxon>
        <taxon>Bacillales</taxon>
        <taxon>Paenibacillaceae</taxon>
        <taxon>Paenibacillus</taxon>
    </lineage>
</organism>